<organism evidence="1 2">
    <name type="scientific">Melia azedarach</name>
    <name type="common">Chinaberry tree</name>
    <dbReference type="NCBI Taxonomy" id="155640"/>
    <lineage>
        <taxon>Eukaryota</taxon>
        <taxon>Viridiplantae</taxon>
        <taxon>Streptophyta</taxon>
        <taxon>Embryophyta</taxon>
        <taxon>Tracheophyta</taxon>
        <taxon>Spermatophyta</taxon>
        <taxon>Magnoliopsida</taxon>
        <taxon>eudicotyledons</taxon>
        <taxon>Gunneridae</taxon>
        <taxon>Pentapetalae</taxon>
        <taxon>rosids</taxon>
        <taxon>malvids</taxon>
        <taxon>Sapindales</taxon>
        <taxon>Meliaceae</taxon>
        <taxon>Melia</taxon>
    </lineage>
</organism>
<protein>
    <submittedName>
        <fullName evidence="1">Receptor-like kinase</fullName>
    </submittedName>
</protein>
<sequence>MLAAKLQHRNLVRLLGFSLERNEKLLVYEFVPNRSLDHFIFDPTRGAQLDWEKRCKIIRGIARGILYLYEDSHLRIIHRNQKTSNILLDAKMNPKFADFGTAKLFEMDETQANTVRIVGTYGYLAPEYAMHGQFSVKLDVFSFGVLVLEIVTGQRNNCFRNGETAEHLLSFAWKNWRKGTTMNLIDPALPSGSSAEMIRCIHIGLLCVQENAASRPTMASVVLMLNSYSLTLPVPSEPAIFMHPIESDMSSSMAIIQDSESDQSRTETRPLSVNDASITELDPR</sequence>
<dbReference type="Proteomes" id="UP001164539">
    <property type="component" value="Chromosome 13"/>
</dbReference>
<dbReference type="EMBL" id="CM051406">
    <property type="protein sequence ID" value="KAJ4703273.1"/>
    <property type="molecule type" value="Genomic_DNA"/>
</dbReference>
<evidence type="ECO:0000313" key="1">
    <source>
        <dbReference type="EMBL" id="KAJ4703273.1"/>
    </source>
</evidence>
<reference evidence="1 2" key="1">
    <citation type="journal article" date="2023" name="Science">
        <title>Complex scaffold remodeling in plant triterpene biosynthesis.</title>
        <authorList>
            <person name="De La Pena R."/>
            <person name="Hodgson H."/>
            <person name="Liu J.C."/>
            <person name="Stephenson M.J."/>
            <person name="Martin A.C."/>
            <person name="Owen C."/>
            <person name="Harkess A."/>
            <person name="Leebens-Mack J."/>
            <person name="Jimenez L.E."/>
            <person name="Osbourn A."/>
            <person name="Sattely E.S."/>
        </authorList>
    </citation>
    <scope>NUCLEOTIDE SEQUENCE [LARGE SCALE GENOMIC DNA]</scope>
    <source>
        <strain evidence="2">cv. JPN11</strain>
        <tissue evidence="1">Leaf</tissue>
    </source>
</reference>
<name>A0ACC1WX14_MELAZ</name>
<accession>A0ACC1WX14</accession>
<proteinExistence type="predicted"/>
<gene>
    <name evidence="1" type="ORF">OWV82_023201</name>
</gene>
<evidence type="ECO:0000313" key="2">
    <source>
        <dbReference type="Proteomes" id="UP001164539"/>
    </source>
</evidence>
<comment type="caution">
    <text evidence="1">The sequence shown here is derived from an EMBL/GenBank/DDBJ whole genome shotgun (WGS) entry which is preliminary data.</text>
</comment>
<keyword evidence="2" id="KW-1185">Reference proteome</keyword>